<feature type="region of interest" description="Disordered" evidence="1">
    <location>
        <begin position="50"/>
        <end position="191"/>
    </location>
</feature>
<gene>
    <name evidence="2" type="ORF">VFPFJ_03965</name>
</gene>
<proteinExistence type="predicted"/>
<sequence>MLRPVPPCAFPNPHGAAVPPSRPFHPIHLISSSSHPSVIPLLRLRPRLCPRPRPAIRSPPPPSPSSLSCPRLASSPIHPDTPFASTPLRPTTLDSRDGRRTTAHHLAGPIDLRRHQRTTRRSGWPAAAASSRRRPHRTDSRQPSPAQPSPAPASVPWPLPTDLGQPSPRPPRPAQRHPEQDPARAASTLPD</sequence>
<evidence type="ECO:0000256" key="1">
    <source>
        <dbReference type="SAM" id="MobiDB-lite"/>
    </source>
</evidence>
<name>A0A179HP63_PURLI</name>
<feature type="compositionally biased region" description="Low complexity" evidence="1">
    <location>
        <begin position="65"/>
        <end position="76"/>
    </location>
</feature>
<feature type="compositionally biased region" description="Pro residues" evidence="1">
    <location>
        <begin position="1"/>
        <end position="10"/>
    </location>
</feature>
<protein>
    <submittedName>
        <fullName evidence="2">Uncharacterized protein</fullName>
    </submittedName>
</protein>
<comment type="caution">
    <text evidence="2">The sequence shown here is derived from an EMBL/GenBank/DDBJ whole genome shotgun (WGS) entry which is preliminary data.</text>
</comment>
<organism evidence="2 3">
    <name type="scientific">Purpureocillium lilacinum</name>
    <name type="common">Paecilomyces lilacinus</name>
    <dbReference type="NCBI Taxonomy" id="33203"/>
    <lineage>
        <taxon>Eukaryota</taxon>
        <taxon>Fungi</taxon>
        <taxon>Dikarya</taxon>
        <taxon>Ascomycota</taxon>
        <taxon>Pezizomycotina</taxon>
        <taxon>Sordariomycetes</taxon>
        <taxon>Hypocreomycetidae</taxon>
        <taxon>Hypocreales</taxon>
        <taxon>Ophiocordycipitaceae</taxon>
        <taxon>Purpureocillium</taxon>
    </lineage>
</organism>
<feature type="compositionally biased region" description="Low complexity" evidence="1">
    <location>
        <begin position="121"/>
        <end position="130"/>
    </location>
</feature>
<evidence type="ECO:0000313" key="3">
    <source>
        <dbReference type="Proteomes" id="UP000078340"/>
    </source>
</evidence>
<accession>A0A179HP63</accession>
<feature type="compositionally biased region" description="Pro residues" evidence="1">
    <location>
        <begin position="145"/>
        <end position="159"/>
    </location>
</feature>
<feature type="region of interest" description="Disordered" evidence="1">
    <location>
        <begin position="1"/>
        <end position="23"/>
    </location>
</feature>
<feature type="compositionally biased region" description="Pro residues" evidence="1">
    <location>
        <begin position="51"/>
        <end position="64"/>
    </location>
</feature>
<dbReference type="AlphaFoldDB" id="A0A179HP63"/>
<evidence type="ECO:0000313" key="2">
    <source>
        <dbReference type="EMBL" id="OAQ92225.1"/>
    </source>
</evidence>
<dbReference type="Proteomes" id="UP000078340">
    <property type="component" value="Unassembled WGS sequence"/>
</dbReference>
<reference evidence="2 3" key="1">
    <citation type="submission" date="2016-02" db="EMBL/GenBank/DDBJ databases">
        <title>Biosynthesis of antibiotic leucinostatins and their inhibition on Phytophthora in bio-control Purpureocillium lilacinum.</title>
        <authorList>
            <person name="Wang G."/>
            <person name="Liu Z."/>
            <person name="Lin R."/>
            <person name="Li E."/>
            <person name="Mao Z."/>
            <person name="Ling J."/>
            <person name="Yin W."/>
            <person name="Xie B."/>
        </authorList>
    </citation>
    <scope>NUCLEOTIDE SEQUENCE [LARGE SCALE GENOMIC DNA]</scope>
    <source>
        <strain evidence="2">PLFJ-1</strain>
    </source>
</reference>
<dbReference type="EMBL" id="LSBI01000003">
    <property type="protein sequence ID" value="OAQ92225.1"/>
    <property type="molecule type" value="Genomic_DNA"/>
</dbReference>